<dbReference type="PANTHER" id="PTHR43464">
    <property type="entry name" value="METHYLTRANSFERASE"/>
    <property type="match status" value="1"/>
</dbReference>
<dbReference type="CDD" id="cd02440">
    <property type="entry name" value="AdoMet_MTases"/>
    <property type="match status" value="1"/>
</dbReference>
<sequence length="213" mass="23154">MPAEGRRTVPKTDFDSAYTEEWAPWIIGEPQPAVVRLERDGWITGAVLDPGCGTGEHTIHLARLGYDVRGIDFSQPAVDRARANAKAHGVRARIDVADALHLGTEPRYDTVVDSALFHVFGDADRAAYVASLHAACVPGARVHVLALSDTEPGLGPRISDSVLRDAFGEGWELEALEPARYRVTLRDEDADRLGLPPGKTADMAAWLARARRV</sequence>
<keyword evidence="3" id="KW-0949">S-adenosyl-L-methionine</keyword>
<accession>A0A934QXD0</accession>
<dbReference type="GO" id="GO:0008168">
    <property type="term" value="F:methyltransferase activity"/>
    <property type="evidence" value="ECO:0007669"/>
    <property type="project" value="UniProtKB-KW"/>
</dbReference>
<dbReference type="AlphaFoldDB" id="A0A934QXD0"/>
<dbReference type="InterPro" id="IPR041698">
    <property type="entry name" value="Methyltransf_25"/>
</dbReference>
<proteinExistence type="predicted"/>
<dbReference type="InterPro" id="IPR029063">
    <property type="entry name" value="SAM-dependent_MTases_sf"/>
</dbReference>
<dbReference type="Proteomes" id="UP000635245">
    <property type="component" value="Unassembled WGS sequence"/>
</dbReference>
<keyword evidence="2" id="KW-0808">Transferase</keyword>
<reference evidence="5" key="1">
    <citation type="submission" date="2020-12" db="EMBL/GenBank/DDBJ databases">
        <title>Prauserella sp. ASG 168, a novel actinomycete isolated from cave rock.</title>
        <authorList>
            <person name="Suriyachadkun C."/>
        </authorList>
    </citation>
    <scope>NUCLEOTIDE SEQUENCE</scope>
    <source>
        <strain evidence="5">ASG 168</strain>
    </source>
</reference>
<organism evidence="5 6">
    <name type="scientific">Prauserella cavernicola</name>
    <dbReference type="NCBI Taxonomy" id="2800127"/>
    <lineage>
        <taxon>Bacteria</taxon>
        <taxon>Bacillati</taxon>
        <taxon>Actinomycetota</taxon>
        <taxon>Actinomycetes</taxon>
        <taxon>Pseudonocardiales</taxon>
        <taxon>Pseudonocardiaceae</taxon>
        <taxon>Prauserella</taxon>
    </lineage>
</organism>
<keyword evidence="1 5" id="KW-0489">Methyltransferase</keyword>
<evidence type="ECO:0000313" key="5">
    <source>
        <dbReference type="EMBL" id="MBK1787028.1"/>
    </source>
</evidence>
<evidence type="ECO:0000256" key="3">
    <source>
        <dbReference type="ARBA" id="ARBA00022691"/>
    </source>
</evidence>
<gene>
    <name evidence="5" type="ORF">JHE00_22110</name>
</gene>
<evidence type="ECO:0000313" key="6">
    <source>
        <dbReference type="Proteomes" id="UP000635245"/>
    </source>
</evidence>
<dbReference type="EMBL" id="JAENJH010000005">
    <property type="protein sequence ID" value="MBK1787028.1"/>
    <property type="molecule type" value="Genomic_DNA"/>
</dbReference>
<name>A0A934QXD0_9PSEU</name>
<keyword evidence="6" id="KW-1185">Reference proteome</keyword>
<evidence type="ECO:0000256" key="2">
    <source>
        <dbReference type="ARBA" id="ARBA00022679"/>
    </source>
</evidence>
<dbReference type="GO" id="GO:0032259">
    <property type="term" value="P:methylation"/>
    <property type="evidence" value="ECO:0007669"/>
    <property type="project" value="UniProtKB-KW"/>
</dbReference>
<comment type="caution">
    <text evidence="5">The sequence shown here is derived from an EMBL/GenBank/DDBJ whole genome shotgun (WGS) entry which is preliminary data.</text>
</comment>
<evidence type="ECO:0000259" key="4">
    <source>
        <dbReference type="Pfam" id="PF13649"/>
    </source>
</evidence>
<dbReference type="PANTHER" id="PTHR43464:SF19">
    <property type="entry name" value="UBIQUINONE BIOSYNTHESIS O-METHYLTRANSFERASE, MITOCHONDRIAL"/>
    <property type="match status" value="1"/>
</dbReference>
<feature type="domain" description="Methyltransferase" evidence="4">
    <location>
        <begin position="47"/>
        <end position="139"/>
    </location>
</feature>
<dbReference type="Gene3D" id="3.40.50.150">
    <property type="entry name" value="Vaccinia Virus protein VP39"/>
    <property type="match status" value="1"/>
</dbReference>
<evidence type="ECO:0000256" key="1">
    <source>
        <dbReference type="ARBA" id="ARBA00022603"/>
    </source>
</evidence>
<protein>
    <submittedName>
        <fullName evidence="5">Class I SAM-dependent methyltransferase</fullName>
    </submittedName>
</protein>
<dbReference type="SUPFAM" id="SSF53335">
    <property type="entry name" value="S-adenosyl-L-methionine-dependent methyltransferases"/>
    <property type="match status" value="1"/>
</dbReference>
<dbReference type="Pfam" id="PF13649">
    <property type="entry name" value="Methyltransf_25"/>
    <property type="match status" value="1"/>
</dbReference>